<dbReference type="Proteomes" id="UP000094801">
    <property type="component" value="Unassembled WGS sequence"/>
</dbReference>
<evidence type="ECO:0000259" key="8">
    <source>
        <dbReference type="Pfam" id="PF00432"/>
    </source>
</evidence>
<dbReference type="GO" id="GO:0046872">
    <property type="term" value="F:metal ion binding"/>
    <property type="evidence" value="ECO:0007669"/>
    <property type="project" value="UniProtKB-KW"/>
</dbReference>
<name>A0A1E4T4A7_9ASCO</name>
<dbReference type="OrthoDB" id="24893at2759"/>
<evidence type="ECO:0000256" key="1">
    <source>
        <dbReference type="ARBA" id="ARBA00001947"/>
    </source>
</evidence>
<comment type="cofactor">
    <cofactor evidence="1">
        <name>Zn(2+)</name>
        <dbReference type="ChEBI" id="CHEBI:29105"/>
    </cofactor>
</comment>
<dbReference type="AlphaFoldDB" id="A0A1E4T4A7"/>
<evidence type="ECO:0000313" key="9">
    <source>
        <dbReference type="EMBL" id="ODV86596.1"/>
    </source>
</evidence>
<dbReference type="Pfam" id="PF00432">
    <property type="entry name" value="Prenyltrans"/>
    <property type="match status" value="1"/>
</dbReference>
<dbReference type="EMBL" id="KV453849">
    <property type="protein sequence ID" value="ODV86596.1"/>
    <property type="molecule type" value="Genomic_DNA"/>
</dbReference>
<dbReference type="STRING" id="983967.A0A1E4T4A7"/>
<evidence type="ECO:0000313" key="10">
    <source>
        <dbReference type="Proteomes" id="UP000094801"/>
    </source>
</evidence>
<evidence type="ECO:0000256" key="4">
    <source>
        <dbReference type="ARBA" id="ARBA00022679"/>
    </source>
</evidence>
<dbReference type="InterPro" id="IPR001330">
    <property type="entry name" value="Prenyltrans"/>
</dbReference>
<dbReference type="PANTHER" id="PTHR11774:SF4">
    <property type="entry name" value="GERANYLGERANYL TRANSFERASE TYPE-1 SUBUNIT BETA"/>
    <property type="match status" value="1"/>
</dbReference>
<keyword evidence="10" id="KW-1185">Reference proteome</keyword>
<dbReference type="InterPro" id="IPR045089">
    <property type="entry name" value="PGGT1B-like"/>
</dbReference>
<proteinExistence type="inferred from homology"/>
<sequence length="344" mass="38416">DLATTKHIKYFNRFLGVLPSKLESEDSNKLAIIYFTLCGLDLLLPTKSTPEQKSLHDYVPATEYIEWIYTHVIETETHYGFRGSSIYEGTGKYDVINLAPSCFALQILVILGDDLSRINRAKLMRYVMLCQRTNDDGSFGPFVLNGEITGDRDARYCMMACTIRKLIKWGDYPGDDVVGDIDMVLLSKYIKSTVAFDGGMAMETGGESHAGLTFCGLDSLSLSGYLNEHSDTEFKDTIDFLVHRQLFFGEANKAELQENDYADLEDMGGFNGRLNKYADTCYAFWCIGSLCLLGFTELIDKSAVVNFLLNQTQSHLMGGFCKTNDPDELPDPLHSFLGLAALSL</sequence>
<protein>
    <recommendedName>
        <fullName evidence="8">Prenyltransferase alpha-alpha toroid domain-containing protein</fullName>
    </recommendedName>
</protein>
<evidence type="ECO:0000256" key="6">
    <source>
        <dbReference type="ARBA" id="ARBA00022737"/>
    </source>
</evidence>
<dbReference type="SUPFAM" id="SSF48239">
    <property type="entry name" value="Terpenoid cyclases/Protein prenyltransferases"/>
    <property type="match status" value="1"/>
</dbReference>
<keyword evidence="5" id="KW-0479">Metal-binding</keyword>
<dbReference type="GO" id="GO:0005953">
    <property type="term" value="C:CAAX-protein geranylgeranyltransferase complex"/>
    <property type="evidence" value="ECO:0007669"/>
    <property type="project" value="TreeGrafter"/>
</dbReference>
<comment type="similarity">
    <text evidence="2">Belongs to the protein prenyltransferase subunit beta family.</text>
</comment>
<dbReference type="GO" id="GO:0004662">
    <property type="term" value="F:CAAX-protein geranylgeranyltransferase activity"/>
    <property type="evidence" value="ECO:0007669"/>
    <property type="project" value="TreeGrafter"/>
</dbReference>
<evidence type="ECO:0000256" key="5">
    <source>
        <dbReference type="ARBA" id="ARBA00022723"/>
    </source>
</evidence>
<keyword evidence="4" id="KW-0808">Transferase</keyword>
<keyword evidence="3" id="KW-0637">Prenyltransferase</keyword>
<accession>A0A1E4T4A7</accession>
<dbReference type="Gene3D" id="1.50.10.20">
    <property type="match status" value="1"/>
</dbReference>
<evidence type="ECO:0000256" key="7">
    <source>
        <dbReference type="ARBA" id="ARBA00022833"/>
    </source>
</evidence>
<reference evidence="10" key="1">
    <citation type="submission" date="2016-04" db="EMBL/GenBank/DDBJ databases">
        <title>Comparative genomics of biotechnologically important yeasts.</title>
        <authorList>
            <consortium name="DOE Joint Genome Institute"/>
            <person name="Riley R."/>
            <person name="Haridas S."/>
            <person name="Wolfe K.H."/>
            <person name="Lopes M.R."/>
            <person name="Hittinger C.T."/>
            <person name="Goker M."/>
            <person name="Salamov A."/>
            <person name="Wisecaver J."/>
            <person name="Long T.M."/>
            <person name="Aerts A.L."/>
            <person name="Barry K."/>
            <person name="Choi C."/>
            <person name="Clum A."/>
            <person name="Coughlan A.Y."/>
            <person name="Deshpande S."/>
            <person name="Douglass A.P."/>
            <person name="Hanson S.J."/>
            <person name="Klenk H.-P."/>
            <person name="Labutti K."/>
            <person name="Lapidus A."/>
            <person name="Lindquist E."/>
            <person name="Lipzen A."/>
            <person name="Meier-Kolthoff J.P."/>
            <person name="Ohm R.A."/>
            <person name="Otillar R.P."/>
            <person name="Pangilinan J."/>
            <person name="Peng Y."/>
            <person name="Rokas A."/>
            <person name="Rosa C.A."/>
            <person name="Scheuner C."/>
            <person name="Sibirny A.A."/>
            <person name="Slot J.C."/>
            <person name="Stielow J.B."/>
            <person name="Sun H."/>
            <person name="Kurtzman C.P."/>
            <person name="Blackwell M."/>
            <person name="Grigoriev I.V."/>
            <person name="Jeffries T.W."/>
        </authorList>
    </citation>
    <scope>NUCLEOTIDE SEQUENCE [LARGE SCALE GENOMIC DNA]</scope>
    <source>
        <strain evidence="10">NRRL YB-2248</strain>
    </source>
</reference>
<keyword evidence="7" id="KW-0862">Zinc</keyword>
<dbReference type="PANTHER" id="PTHR11774">
    <property type="entry name" value="GERANYLGERANYL TRANSFERASE TYPE BETA SUBUNIT"/>
    <property type="match status" value="1"/>
</dbReference>
<evidence type="ECO:0000256" key="2">
    <source>
        <dbReference type="ARBA" id="ARBA00010497"/>
    </source>
</evidence>
<feature type="non-terminal residue" evidence="9">
    <location>
        <position position="1"/>
    </location>
</feature>
<dbReference type="InterPro" id="IPR008930">
    <property type="entry name" value="Terpenoid_cyclase/PrenylTrfase"/>
</dbReference>
<evidence type="ECO:0000256" key="3">
    <source>
        <dbReference type="ARBA" id="ARBA00022602"/>
    </source>
</evidence>
<gene>
    <name evidence="9" type="ORF">CANARDRAFT_191189</name>
</gene>
<organism evidence="9 10">
    <name type="scientific">[Candida] arabinofermentans NRRL YB-2248</name>
    <dbReference type="NCBI Taxonomy" id="983967"/>
    <lineage>
        <taxon>Eukaryota</taxon>
        <taxon>Fungi</taxon>
        <taxon>Dikarya</taxon>
        <taxon>Ascomycota</taxon>
        <taxon>Saccharomycotina</taxon>
        <taxon>Pichiomycetes</taxon>
        <taxon>Pichiales</taxon>
        <taxon>Pichiaceae</taxon>
        <taxon>Ogataea</taxon>
        <taxon>Ogataea/Candida clade</taxon>
    </lineage>
</organism>
<feature type="domain" description="Prenyltransferase alpha-alpha toroid" evidence="8">
    <location>
        <begin position="2"/>
        <end position="344"/>
    </location>
</feature>
<keyword evidence="6" id="KW-0677">Repeat</keyword>
<feature type="non-terminal residue" evidence="9">
    <location>
        <position position="344"/>
    </location>
</feature>